<dbReference type="PANTHER" id="PTHR47942:SF105">
    <property type="entry name" value="ATPASE EXPRESSION PROTEIN 3"/>
    <property type="match status" value="1"/>
</dbReference>
<reference evidence="4" key="2">
    <citation type="submission" date="2023-06" db="EMBL/GenBank/DDBJ databases">
        <authorList>
            <consortium name="Lawrence Berkeley National Laboratory"/>
            <person name="Haridas S."/>
            <person name="Hensen N."/>
            <person name="Bonometti L."/>
            <person name="Westerberg I."/>
            <person name="Brannstrom I.O."/>
            <person name="Guillou S."/>
            <person name="Cros-Aarteil S."/>
            <person name="Calhoun S."/>
            <person name="Kuo A."/>
            <person name="Mondo S."/>
            <person name="Pangilinan J."/>
            <person name="Riley R."/>
            <person name="LaButti K."/>
            <person name="Andreopoulos B."/>
            <person name="Lipzen A."/>
            <person name="Chen C."/>
            <person name="Yanf M."/>
            <person name="Daum C."/>
            <person name="Ng V."/>
            <person name="Clum A."/>
            <person name="Steindorff A."/>
            <person name="Ohm R."/>
            <person name="Martin F."/>
            <person name="Silar P."/>
            <person name="Natvig D."/>
            <person name="Lalanne C."/>
            <person name="Gautier V."/>
            <person name="Ament-velasquez S.L."/>
            <person name="Kruys A."/>
            <person name="Hutchinson M.I."/>
            <person name="Powell A.J."/>
            <person name="Barry K."/>
            <person name="Miller A.N."/>
            <person name="Grigoriev I.V."/>
            <person name="Debuchy R."/>
            <person name="Gladieux P."/>
            <person name="Thoren M.H."/>
            <person name="Johannesson H."/>
        </authorList>
    </citation>
    <scope>NUCLEOTIDE SEQUENCE</scope>
    <source>
        <strain evidence="4">CBS 232.78</strain>
    </source>
</reference>
<proteinExistence type="predicted"/>
<keyword evidence="1" id="KW-0677">Repeat</keyword>
<comment type="caution">
    <text evidence="4">The sequence shown here is derived from an EMBL/GenBank/DDBJ whole genome shotgun (WGS) entry which is preliminary data.</text>
</comment>
<sequence length="682" mass="77253">MYICRACLRRGLGALQGTTSLRTTRLVGASQASTVCGPSRRAFTTATPNSTTSTTESFTATLEKATPVTEETTPAPTARKSTSVAEADEQSLEKPSTKRLEWVVNKHLQYLKDPFDIAEHVQRTLDKGLFDEALLLTRKASRDTPVEVSWNHLIDYQMKNQRLHAAIKIFNEMKKRAQKPNARTYTIIFRGCAQSMHPKLAISEATRIYNTMVTTGTVKPNTIHMNAVLECCARAGDLDTMFSIAATSDESLRAPNNQTFTIILNALRHKPDLSRRQLIDEEVVEKNIATNIQRARALWEEVESRWRKAKLIIDEELVCAMGRVLTGGNYADHNSILELVSQTMEIPNFDKDPGAPLPKPKPPVEAESDAAKTTLPVKQAFKPKYGLHPEPGRNTLSLILTSLRFTKKASLAPRYWDLITTSYSVIPDKDNYTRYLKVLQRGRGSTKAADIICTMPKEFLTSHIFRTGMSTCIHDNLNQHAFANATRIMDVMSTKVRYPDAMAMRLYLEVARNNTRHIFADKDQAEINKLLGKQLAMATDRLWQPFRILMGSFSYPQKMTKSPEHAWELSEGDMIEAMATARRIIAAMDKVVFQQLVDDDNLIRIIKTRRNILNKLVERYIEKKYEMEDKMGKPGKRDKPGEPARRNNNNNNNNNNNKNDNDNDNDKTERVEVLDPIPGVEW</sequence>
<feature type="compositionally biased region" description="Low complexity" evidence="3">
    <location>
        <begin position="42"/>
        <end position="78"/>
    </location>
</feature>
<dbReference type="Proteomes" id="UP001285441">
    <property type="component" value="Unassembled WGS sequence"/>
</dbReference>
<dbReference type="Gene3D" id="1.25.40.10">
    <property type="entry name" value="Tetratricopeptide repeat domain"/>
    <property type="match status" value="1"/>
</dbReference>
<dbReference type="InterPro" id="IPR011990">
    <property type="entry name" value="TPR-like_helical_dom_sf"/>
</dbReference>
<evidence type="ECO:0000313" key="5">
    <source>
        <dbReference type="Proteomes" id="UP001285441"/>
    </source>
</evidence>
<feature type="region of interest" description="Disordered" evidence="3">
    <location>
        <begin position="41"/>
        <end position="92"/>
    </location>
</feature>
<dbReference type="PROSITE" id="PS51375">
    <property type="entry name" value="PPR"/>
    <property type="match status" value="1"/>
</dbReference>
<name>A0AAE0KF91_9PEZI</name>
<feature type="region of interest" description="Disordered" evidence="3">
    <location>
        <begin position="350"/>
        <end position="371"/>
    </location>
</feature>
<feature type="compositionally biased region" description="Low complexity" evidence="3">
    <location>
        <begin position="647"/>
        <end position="658"/>
    </location>
</feature>
<accession>A0AAE0KF91</accession>
<reference evidence="4" key="1">
    <citation type="journal article" date="2023" name="Mol. Phylogenet. Evol.">
        <title>Genome-scale phylogeny and comparative genomics of the fungal order Sordariales.</title>
        <authorList>
            <person name="Hensen N."/>
            <person name="Bonometti L."/>
            <person name="Westerberg I."/>
            <person name="Brannstrom I.O."/>
            <person name="Guillou S."/>
            <person name="Cros-Aarteil S."/>
            <person name="Calhoun S."/>
            <person name="Haridas S."/>
            <person name="Kuo A."/>
            <person name="Mondo S."/>
            <person name="Pangilinan J."/>
            <person name="Riley R."/>
            <person name="LaButti K."/>
            <person name="Andreopoulos B."/>
            <person name="Lipzen A."/>
            <person name="Chen C."/>
            <person name="Yan M."/>
            <person name="Daum C."/>
            <person name="Ng V."/>
            <person name="Clum A."/>
            <person name="Steindorff A."/>
            <person name="Ohm R.A."/>
            <person name="Martin F."/>
            <person name="Silar P."/>
            <person name="Natvig D.O."/>
            <person name="Lalanne C."/>
            <person name="Gautier V."/>
            <person name="Ament-Velasquez S.L."/>
            <person name="Kruys A."/>
            <person name="Hutchinson M.I."/>
            <person name="Powell A.J."/>
            <person name="Barry K."/>
            <person name="Miller A.N."/>
            <person name="Grigoriev I.V."/>
            <person name="Debuchy R."/>
            <person name="Gladieux P."/>
            <person name="Hiltunen Thoren M."/>
            <person name="Johannesson H."/>
        </authorList>
    </citation>
    <scope>NUCLEOTIDE SEQUENCE</scope>
    <source>
        <strain evidence="4">CBS 232.78</strain>
    </source>
</reference>
<dbReference type="NCBIfam" id="TIGR00756">
    <property type="entry name" value="PPR"/>
    <property type="match status" value="1"/>
</dbReference>
<feature type="repeat" description="PPR" evidence="2">
    <location>
        <begin position="146"/>
        <end position="180"/>
    </location>
</feature>
<feature type="compositionally biased region" description="Basic and acidic residues" evidence="3">
    <location>
        <begin position="659"/>
        <end position="673"/>
    </location>
</feature>
<evidence type="ECO:0000256" key="1">
    <source>
        <dbReference type="ARBA" id="ARBA00022737"/>
    </source>
</evidence>
<dbReference type="PANTHER" id="PTHR47942">
    <property type="entry name" value="TETRATRICOPEPTIDE REPEAT (TPR)-LIKE SUPERFAMILY PROTEIN-RELATED"/>
    <property type="match status" value="1"/>
</dbReference>
<dbReference type="InterPro" id="IPR051222">
    <property type="entry name" value="PPR/CCM1_RNA-binding"/>
</dbReference>
<feature type="compositionally biased region" description="Basic and acidic residues" evidence="3">
    <location>
        <begin position="628"/>
        <end position="645"/>
    </location>
</feature>
<organism evidence="4 5">
    <name type="scientific">Podospora didyma</name>
    <dbReference type="NCBI Taxonomy" id="330526"/>
    <lineage>
        <taxon>Eukaryota</taxon>
        <taxon>Fungi</taxon>
        <taxon>Dikarya</taxon>
        <taxon>Ascomycota</taxon>
        <taxon>Pezizomycotina</taxon>
        <taxon>Sordariomycetes</taxon>
        <taxon>Sordariomycetidae</taxon>
        <taxon>Sordariales</taxon>
        <taxon>Podosporaceae</taxon>
        <taxon>Podospora</taxon>
    </lineage>
</organism>
<feature type="region of interest" description="Disordered" evidence="3">
    <location>
        <begin position="628"/>
        <end position="682"/>
    </location>
</feature>
<evidence type="ECO:0000313" key="4">
    <source>
        <dbReference type="EMBL" id="KAK3374896.1"/>
    </source>
</evidence>
<dbReference type="AlphaFoldDB" id="A0AAE0KF91"/>
<gene>
    <name evidence="4" type="ORF">B0H63DRAFT_437853</name>
</gene>
<dbReference type="InterPro" id="IPR002885">
    <property type="entry name" value="PPR_rpt"/>
</dbReference>
<dbReference type="Pfam" id="PF13041">
    <property type="entry name" value="PPR_2"/>
    <property type="match status" value="1"/>
</dbReference>
<evidence type="ECO:0000256" key="3">
    <source>
        <dbReference type="SAM" id="MobiDB-lite"/>
    </source>
</evidence>
<dbReference type="EMBL" id="JAULSW010000007">
    <property type="protein sequence ID" value="KAK3374896.1"/>
    <property type="molecule type" value="Genomic_DNA"/>
</dbReference>
<keyword evidence="5" id="KW-1185">Reference proteome</keyword>
<evidence type="ECO:0000256" key="2">
    <source>
        <dbReference type="PROSITE-ProRule" id="PRU00708"/>
    </source>
</evidence>
<protein>
    <submittedName>
        <fullName evidence="4">Uncharacterized protein</fullName>
    </submittedName>
</protein>